<proteinExistence type="predicted"/>
<reference evidence="2" key="1">
    <citation type="journal article" date="2021" name="ISME J.">
        <title>Evolutionary origin and ecological implication of a unique nif island in free-living Bradyrhizobium lineages.</title>
        <authorList>
            <person name="Tao J."/>
        </authorList>
    </citation>
    <scope>NUCLEOTIDE SEQUENCE [LARGE SCALE GENOMIC DNA]</scope>
    <source>
        <strain evidence="2">SZCCT0434</strain>
    </source>
</reference>
<sequence>MDRIVLQQHLDLAQRHAAEGRRHLARQEELIAKLRDHGHDFAQAIEVLDLLRETQALHEQDVKRLSKELE</sequence>
<accession>A0ABS5FVV6</accession>
<comment type="caution">
    <text evidence="1">The sequence shown here is derived from an EMBL/GenBank/DDBJ whole genome shotgun (WGS) entry which is preliminary data.</text>
</comment>
<gene>
    <name evidence="1" type="ORF">JQ615_36810</name>
</gene>
<evidence type="ECO:0000313" key="2">
    <source>
        <dbReference type="Proteomes" id="UP001315278"/>
    </source>
</evidence>
<keyword evidence="2" id="KW-1185">Reference proteome</keyword>
<dbReference type="EMBL" id="JAFCJH010000066">
    <property type="protein sequence ID" value="MBR0800939.1"/>
    <property type="molecule type" value="Genomic_DNA"/>
</dbReference>
<evidence type="ECO:0000313" key="1">
    <source>
        <dbReference type="EMBL" id="MBR0800939.1"/>
    </source>
</evidence>
<dbReference type="RefSeq" id="WP_212495143.1">
    <property type="nucleotide sequence ID" value="NZ_JAFCJH010000066.1"/>
</dbReference>
<organism evidence="1 2">
    <name type="scientific">Bradyrhizobium jicamae</name>
    <dbReference type="NCBI Taxonomy" id="280332"/>
    <lineage>
        <taxon>Bacteria</taxon>
        <taxon>Pseudomonadati</taxon>
        <taxon>Pseudomonadota</taxon>
        <taxon>Alphaproteobacteria</taxon>
        <taxon>Hyphomicrobiales</taxon>
        <taxon>Nitrobacteraceae</taxon>
        <taxon>Bradyrhizobium</taxon>
    </lineage>
</organism>
<dbReference type="Proteomes" id="UP001315278">
    <property type="component" value="Unassembled WGS sequence"/>
</dbReference>
<protein>
    <submittedName>
        <fullName evidence="1">Uncharacterized protein</fullName>
    </submittedName>
</protein>
<name>A0ABS5FVV6_9BRAD</name>